<evidence type="ECO:0000256" key="1">
    <source>
        <dbReference type="SAM" id="MobiDB-lite"/>
    </source>
</evidence>
<sequence length="95" mass="11040">MDVFSGKSQKSHNIRKFNVFLQDKFLDLSVPILSVSFLAVLRKVKVEVNCMPHHEAKKMNNQQNKSRMKEETVSLNERRAKQFPPTLNNVPKQES</sequence>
<dbReference type="EMBL" id="CP020557">
    <property type="protein sequence ID" value="ARF66738.1"/>
    <property type="molecule type" value="Genomic_DNA"/>
</dbReference>
<feature type="region of interest" description="Disordered" evidence="1">
    <location>
        <begin position="55"/>
        <end position="95"/>
    </location>
</feature>
<name>A0A1U9YRY5_9BACL</name>
<evidence type="ECO:0000313" key="3">
    <source>
        <dbReference type="Proteomes" id="UP000192727"/>
    </source>
</evidence>
<dbReference type="Proteomes" id="UP000192727">
    <property type="component" value="Chromosome"/>
</dbReference>
<feature type="compositionally biased region" description="Basic and acidic residues" evidence="1">
    <location>
        <begin position="67"/>
        <end position="80"/>
    </location>
</feature>
<organism evidence="2 3">
    <name type="scientific">Paenibacillus larvae subsp. pulvifaciens</name>
    <dbReference type="NCBI Taxonomy" id="1477"/>
    <lineage>
        <taxon>Bacteria</taxon>
        <taxon>Bacillati</taxon>
        <taxon>Bacillota</taxon>
        <taxon>Bacilli</taxon>
        <taxon>Bacillales</taxon>
        <taxon>Paenibacillaceae</taxon>
        <taxon>Paenibacillus</taxon>
    </lineage>
</organism>
<dbReference type="AlphaFoldDB" id="A0A1U9YRY5"/>
<protein>
    <submittedName>
        <fullName evidence="2">Uncharacterized protein</fullName>
    </submittedName>
</protein>
<feature type="compositionally biased region" description="Polar residues" evidence="1">
    <location>
        <begin position="85"/>
        <end position="95"/>
    </location>
</feature>
<proteinExistence type="predicted"/>
<reference evidence="2 3" key="1">
    <citation type="submission" date="2017-03" db="EMBL/GenBank/DDBJ databases">
        <title>Paenibacillus larvae genome sequencing.</title>
        <authorList>
            <person name="Dingman D.W."/>
        </authorList>
    </citation>
    <scope>NUCLEOTIDE SEQUENCE [LARGE SCALE GENOMIC DNA]</scope>
    <source>
        <strain evidence="2 3">SAG 10367</strain>
    </source>
</reference>
<accession>A0A1U9YRY5</accession>
<evidence type="ECO:0000313" key="2">
    <source>
        <dbReference type="EMBL" id="ARF66738.1"/>
    </source>
</evidence>
<gene>
    <name evidence="2" type="ORF">B7C51_01305</name>
</gene>